<name>A0ABN6BAP0_9MYCO</name>
<dbReference type="Pfam" id="PF00171">
    <property type="entry name" value="Aldedh"/>
    <property type="match status" value="1"/>
</dbReference>
<dbReference type="InterPro" id="IPR016161">
    <property type="entry name" value="Ald_DH/histidinol_DH"/>
</dbReference>
<dbReference type="InterPro" id="IPR015590">
    <property type="entry name" value="Aldehyde_DH_dom"/>
</dbReference>
<evidence type="ECO:0000256" key="4">
    <source>
        <dbReference type="ARBA" id="ARBA00048559"/>
    </source>
</evidence>
<sequence length="134" mass="14897">MIRTNADELTTTTVIENATPVSLAAHSPHLTADLFEYNAGWADKIGGTVEATWPVPAFDYTVEEPYGVIGVIIPWNGPCLHRHGCRAGSCRRKLCRVKASRTRTMDQLAFRRIVVRGRYSTGSRQRGAGRAQRR</sequence>
<dbReference type="EC" id="1.2.1.79" evidence="2"/>
<protein>
    <recommendedName>
        <fullName evidence="3">Putative succinate-semialdehyde dehydrogenase [NADP(+)] 2</fullName>
        <ecNumber evidence="2">1.2.1.79</ecNumber>
    </recommendedName>
</protein>
<gene>
    <name evidence="6" type="ORF">MBRA_50020</name>
</gene>
<geneLocation type="plasmid" evidence="6 7">
    <name>pJCM12687</name>
</geneLocation>
<keyword evidence="6" id="KW-0614">Plasmid</keyword>
<feature type="domain" description="Aldehyde dehydrogenase" evidence="5">
    <location>
        <begin position="2"/>
        <end position="80"/>
    </location>
</feature>
<comment type="catalytic activity">
    <reaction evidence="4">
        <text>succinate semialdehyde + NADP(+) + H2O = succinate + NADPH + 2 H(+)</text>
        <dbReference type="Rhea" id="RHEA:13213"/>
        <dbReference type="ChEBI" id="CHEBI:15377"/>
        <dbReference type="ChEBI" id="CHEBI:15378"/>
        <dbReference type="ChEBI" id="CHEBI:30031"/>
        <dbReference type="ChEBI" id="CHEBI:57706"/>
        <dbReference type="ChEBI" id="CHEBI:57783"/>
        <dbReference type="ChEBI" id="CHEBI:58349"/>
        <dbReference type="EC" id="1.2.1.79"/>
    </reaction>
</comment>
<evidence type="ECO:0000313" key="7">
    <source>
        <dbReference type="Proteomes" id="UP000467379"/>
    </source>
</evidence>
<dbReference type="Gene3D" id="3.40.605.10">
    <property type="entry name" value="Aldehyde Dehydrogenase, Chain A, domain 1"/>
    <property type="match status" value="1"/>
</dbReference>
<reference evidence="6 7" key="1">
    <citation type="journal article" date="2019" name="Emerg. Microbes Infect.">
        <title>Comprehensive subspecies identification of 175 nontuberculous mycobacteria species based on 7547 genomic profiles.</title>
        <authorList>
            <person name="Matsumoto Y."/>
            <person name="Kinjo T."/>
            <person name="Motooka D."/>
            <person name="Nabeya D."/>
            <person name="Jung N."/>
            <person name="Uechi K."/>
            <person name="Horii T."/>
            <person name="Iida T."/>
            <person name="Fujita J."/>
            <person name="Nakamura S."/>
        </authorList>
    </citation>
    <scope>NUCLEOTIDE SEQUENCE [LARGE SCALE GENOMIC DNA]</scope>
    <source>
        <strain evidence="6 7">JCM 12687</strain>
        <plasmid evidence="6">pJCM12687</plasmid>
    </source>
</reference>
<proteinExistence type="predicted"/>
<dbReference type="InterPro" id="IPR016162">
    <property type="entry name" value="Ald_DH_N"/>
</dbReference>
<keyword evidence="7" id="KW-1185">Reference proteome</keyword>
<dbReference type="PANTHER" id="PTHR11699">
    <property type="entry name" value="ALDEHYDE DEHYDROGENASE-RELATED"/>
    <property type="match status" value="1"/>
</dbReference>
<accession>A0ABN6BAP0</accession>
<evidence type="ECO:0000313" key="6">
    <source>
        <dbReference type="EMBL" id="BBZ14807.1"/>
    </source>
</evidence>
<dbReference type="SUPFAM" id="SSF53720">
    <property type="entry name" value="ALDH-like"/>
    <property type="match status" value="1"/>
</dbReference>
<evidence type="ECO:0000256" key="3">
    <source>
        <dbReference type="ARBA" id="ARBA00039663"/>
    </source>
</evidence>
<dbReference type="EMBL" id="AP022607">
    <property type="protein sequence ID" value="BBZ14807.1"/>
    <property type="molecule type" value="Genomic_DNA"/>
</dbReference>
<evidence type="ECO:0000256" key="2">
    <source>
        <dbReference type="ARBA" id="ARBA00039122"/>
    </source>
</evidence>
<organism evidence="6 7">
    <name type="scientific">Mycobacterium branderi</name>
    <dbReference type="NCBI Taxonomy" id="43348"/>
    <lineage>
        <taxon>Bacteria</taxon>
        <taxon>Bacillati</taxon>
        <taxon>Actinomycetota</taxon>
        <taxon>Actinomycetes</taxon>
        <taxon>Mycobacteriales</taxon>
        <taxon>Mycobacteriaceae</taxon>
        <taxon>Mycobacterium</taxon>
    </lineage>
</organism>
<keyword evidence="1" id="KW-0560">Oxidoreductase</keyword>
<evidence type="ECO:0000259" key="5">
    <source>
        <dbReference type="Pfam" id="PF00171"/>
    </source>
</evidence>
<evidence type="ECO:0000256" key="1">
    <source>
        <dbReference type="ARBA" id="ARBA00023002"/>
    </source>
</evidence>
<dbReference type="Proteomes" id="UP000467379">
    <property type="component" value="Plasmid pJCM12687"/>
</dbReference>